<protein>
    <recommendedName>
        <fullName evidence="4">Molybdopterin synthase catalytic subunit</fullName>
        <ecNumber evidence="3">2.8.1.12</ecNumber>
    </recommendedName>
    <alternativeName>
        <fullName evidence="8">MPT synthase subunit 2</fullName>
    </alternativeName>
    <alternativeName>
        <fullName evidence="6">Molybdenum cofactor biosynthesis protein E</fullName>
    </alternativeName>
    <alternativeName>
        <fullName evidence="7">Molybdopterin-converting factor large subunit</fullName>
    </alternativeName>
    <alternativeName>
        <fullName evidence="9">Molybdopterin-converting factor subunit 2</fullName>
    </alternativeName>
</protein>
<proteinExistence type="inferred from homology"/>
<name>A0AAW5N4S3_9ESCH</name>
<evidence type="ECO:0000256" key="7">
    <source>
        <dbReference type="ARBA" id="ARBA00030407"/>
    </source>
</evidence>
<evidence type="ECO:0000256" key="3">
    <source>
        <dbReference type="ARBA" id="ARBA00011950"/>
    </source>
</evidence>
<dbReference type="InterPro" id="IPR003448">
    <property type="entry name" value="Mopterin_biosynth_MoaE"/>
</dbReference>
<comment type="pathway">
    <text evidence="1">Cofactor biosynthesis; molybdopterin biosynthesis.</text>
</comment>
<comment type="caution">
    <text evidence="11">The sequence shown here is derived from an EMBL/GenBank/DDBJ whole genome shotgun (WGS) entry which is preliminary data.</text>
</comment>
<reference evidence="11" key="1">
    <citation type="submission" date="2022-07" db="EMBL/GenBank/DDBJ databases">
        <title>Diversity of ethanolamine utilization by human commensal Escherichia coli.</title>
        <authorList>
            <person name="Jubelin G."/>
        </authorList>
    </citation>
    <scope>NUCLEOTIDE SEQUENCE</scope>
    <source>
        <strain evidence="11">S1</strain>
    </source>
</reference>
<evidence type="ECO:0000256" key="2">
    <source>
        <dbReference type="ARBA" id="ARBA00005426"/>
    </source>
</evidence>
<sequence>DEILILGVTSPQRSSAFEAWHFIMNYLKTRATFWKRESTQ</sequence>
<dbReference type="Proteomes" id="UP001206878">
    <property type="component" value="Unassembled WGS sequence"/>
</dbReference>
<comment type="subunit">
    <text evidence="5">Heterotetramer of 2 MoaD subunits and 2 MoaE subunits. Also stable as homodimer. The enzyme changes between these two forms during catalysis.</text>
</comment>
<gene>
    <name evidence="11" type="primary">moaE</name>
    <name evidence="11" type="ORF">NVV43_32205</name>
</gene>
<comment type="similarity">
    <text evidence="2">Belongs to the MoaE family.</text>
</comment>
<evidence type="ECO:0000256" key="5">
    <source>
        <dbReference type="ARBA" id="ARBA00026066"/>
    </source>
</evidence>
<dbReference type="GO" id="GO:0030366">
    <property type="term" value="F:molybdopterin synthase activity"/>
    <property type="evidence" value="ECO:0007669"/>
    <property type="project" value="UniProtKB-EC"/>
</dbReference>
<dbReference type="Gene3D" id="3.90.1170.40">
    <property type="entry name" value="Molybdopterin biosynthesis MoaE subunit"/>
    <property type="match status" value="1"/>
</dbReference>
<evidence type="ECO:0000313" key="11">
    <source>
        <dbReference type="EMBL" id="MCR6680007.1"/>
    </source>
</evidence>
<evidence type="ECO:0000256" key="4">
    <source>
        <dbReference type="ARBA" id="ARBA00013858"/>
    </source>
</evidence>
<accession>A0AAW5N4S3</accession>
<evidence type="ECO:0000313" key="12">
    <source>
        <dbReference type="Proteomes" id="UP001206878"/>
    </source>
</evidence>
<dbReference type="SUPFAM" id="SSF54690">
    <property type="entry name" value="Molybdopterin synthase subunit MoaE"/>
    <property type="match status" value="1"/>
</dbReference>
<dbReference type="EMBL" id="JANPXH010002116">
    <property type="protein sequence ID" value="MCR6680007.1"/>
    <property type="molecule type" value="Genomic_DNA"/>
</dbReference>
<dbReference type="InterPro" id="IPR036563">
    <property type="entry name" value="MoaE_sf"/>
</dbReference>
<dbReference type="AlphaFoldDB" id="A0AAW5N4S3"/>
<dbReference type="EC" id="2.8.1.12" evidence="3"/>
<evidence type="ECO:0000256" key="6">
    <source>
        <dbReference type="ARBA" id="ARBA00029745"/>
    </source>
</evidence>
<dbReference type="Pfam" id="PF02391">
    <property type="entry name" value="MoaE"/>
    <property type="match status" value="1"/>
</dbReference>
<comment type="catalytic activity">
    <reaction evidence="10">
        <text>2 [molybdopterin-synthase sulfur-carrier protein]-C-terminal-Gly-aminoethanethioate + cyclic pyranopterin phosphate + H2O = molybdopterin + 2 [molybdopterin-synthase sulfur-carrier protein]-C-terminal Gly-Gly + 2 H(+)</text>
        <dbReference type="Rhea" id="RHEA:26333"/>
        <dbReference type="Rhea" id="RHEA-COMP:12202"/>
        <dbReference type="Rhea" id="RHEA-COMP:19907"/>
        <dbReference type="ChEBI" id="CHEBI:15377"/>
        <dbReference type="ChEBI" id="CHEBI:15378"/>
        <dbReference type="ChEBI" id="CHEBI:58698"/>
        <dbReference type="ChEBI" id="CHEBI:59648"/>
        <dbReference type="ChEBI" id="CHEBI:90778"/>
        <dbReference type="ChEBI" id="CHEBI:232372"/>
        <dbReference type="EC" id="2.8.1.12"/>
    </reaction>
</comment>
<evidence type="ECO:0000256" key="1">
    <source>
        <dbReference type="ARBA" id="ARBA00005046"/>
    </source>
</evidence>
<dbReference type="GO" id="GO:0006777">
    <property type="term" value="P:Mo-molybdopterin cofactor biosynthetic process"/>
    <property type="evidence" value="ECO:0007669"/>
    <property type="project" value="InterPro"/>
</dbReference>
<evidence type="ECO:0000256" key="8">
    <source>
        <dbReference type="ARBA" id="ARBA00030781"/>
    </source>
</evidence>
<organism evidence="11 12">
    <name type="scientific">Escherichia marmotae</name>
    <dbReference type="NCBI Taxonomy" id="1499973"/>
    <lineage>
        <taxon>Bacteria</taxon>
        <taxon>Pseudomonadati</taxon>
        <taxon>Pseudomonadota</taxon>
        <taxon>Gammaproteobacteria</taxon>
        <taxon>Enterobacterales</taxon>
        <taxon>Enterobacteriaceae</taxon>
        <taxon>Escherichia</taxon>
    </lineage>
</organism>
<evidence type="ECO:0000256" key="10">
    <source>
        <dbReference type="ARBA" id="ARBA00049878"/>
    </source>
</evidence>
<evidence type="ECO:0000256" key="9">
    <source>
        <dbReference type="ARBA" id="ARBA00032474"/>
    </source>
</evidence>
<feature type="non-terminal residue" evidence="11">
    <location>
        <position position="1"/>
    </location>
</feature>